<evidence type="ECO:0000313" key="2">
    <source>
        <dbReference type="Proteomes" id="UP001497516"/>
    </source>
</evidence>
<protein>
    <submittedName>
        <fullName evidence="1">Uncharacterized protein</fullName>
    </submittedName>
</protein>
<dbReference type="AlphaFoldDB" id="A0AAV2FWP7"/>
<proteinExistence type="predicted"/>
<sequence length="187" mass="20956">MAKAVLEASLANQRVSEMHRQLEQYEDWSGCEISREDGRENSQDLVCRRRWENDHASSGNDWTMNRSASRIGKRKLSLLLTSEVAPGLIKSKSLRTSRKEGWRFRLTSSIEIEQDDLEKSTIPVAQNGLLSKDLSQDVRSGLIEGLVSIPTAEFDSPKEVAPMGAQLYVDFWVVAAGNGSSFRQVRA</sequence>
<keyword evidence="2" id="KW-1185">Reference proteome</keyword>
<name>A0AAV2FWP7_9ROSI</name>
<dbReference type="Proteomes" id="UP001497516">
    <property type="component" value="Chromosome 7"/>
</dbReference>
<evidence type="ECO:0000313" key="1">
    <source>
        <dbReference type="EMBL" id="CAL1402765.1"/>
    </source>
</evidence>
<accession>A0AAV2FWP7</accession>
<organism evidence="1 2">
    <name type="scientific">Linum trigynum</name>
    <dbReference type="NCBI Taxonomy" id="586398"/>
    <lineage>
        <taxon>Eukaryota</taxon>
        <taxon>Viridiplantae</taxon>
        <taxon>Streptophyta</taxon>
        <taxon>Embryophyta</taxon>
        <taxon>Tracheophyta</taxon>
        <taxon>Spermatophyta</taxon>
        <taxon>Magnoliopsida</taxon>
        <taxon>eudicotyledons</taxon>
        <taxon>Gunneridae</taxon>
        <taxon>Pentapetalae</taxon>
        <taxon>rosids</taxon>
        <taxon>fabids</taxon>
        <taxon>Malpighiales</taxon>
        <taxon>Linaceae</taxon>
        <taxon>Linum</taxon>
    </lineage>
</organism>
<gene>
    <name evidence="1" type="ORF">LTRI10_LOCUS42742</name>
</gene>
<reference evidence="1 2" key="1">
    <citation type="submission" date="2024-04" db="EMBL/GenBank/DDBJ databases">
        <authorList>
            <person name="Fracassetti M."/>
        </authorList>
    </citation>
    <scope>NUCLEOTIDE SEQUENCE [LARGE SCALE GENOMIC DNA]</scope>
</reference>
<dbReference type="EMBL" id="OZ034820">
    <property type="protein sequence ID" value="CAL1402765.1"/>
    <property type="molecule type" value="Genomic_DNA"/>
</dbReference>